<dbReference type="Proteomes" id="UP000092993">
    <property type="component" value="Unassembled WGS sequence"/>
</dbReference>
<name>A0A1C7M574_GRIFR</name>
<gene>
    <name evidence="1" type="ORF">A0H81_08956</name>
</gene>
<sequence>MTWFYSGSPYKSAGELQRLVKDVLTAPDFDAADLEGFRASKELQRLDNFTDTSGAFSASDGWRQESFRIKVPKEKTSWPSEADAPEFEVEGFFSRDLLETVTAACRNLTSCKFNWIPFQLFWDPESKDGSQPKRERVYSEVSNANAMLAADADIRAQPRHPDDDPNVEYAVAGIMVWSDSTHLASFGMASLWPIYGYLANLSKYLRAKPRVFAAHHIAYIPKVSHRQFVNYTYNKNFFVL</sequence>
<keyword evidence="2" id="KW-1185">Reference proteome</keyword>
<dbReference type="AlphaFoldDB" id="A0A1C7M574"/>
<evidence type="ECO:0000313" key="1">
    <source>
        <dbReference type="EMBL" id="OBZ71546.1"/>
    </source>
</evidence>
<dbReference type="Pfam" id="PF18759">
    <property type="entry name" value="Plavaka"/>
    <property type="match status" value="1"/>
</dbReference>
<organism evidence="1 2">
    <name type="scientific">Grifola frondosa</name>
    <name type="common">Maitake</name>
    <name type="synonym">Polyporus frondosus</name>
    <dbReference type="NCBI Taxonomy" id="5627"/>
    <lineage>
        <taxon>Eukaryota</taxon>
        <taxon>Fungi</taxon>
        <taxon>Dikarya</taxon>
        <taxon>Basidiomycota</taxon>
        <taxon>Agaricomycotina</taxon>
        <taxon>Agaricomycetes</taxon>
        <taxon>Polyporales</taxon>
        <taxon>Grifolaceae</taxon>
        <taxon>Grifola</taxon>
    </lineage>
</organism>
<comment type="caution">
    <text evidence="1">The sequence shown here is derived from an EMBL/GenBank/DDBJ whole genome shotgun (WGS) entry which is preliminary data.</text>
</comment>
<evidence type="ECO:0000313" key="2">
    <source>
        <dbReference type="Proteomes" id="UP000092993"/>
    </source>
</evidence>
<protein>
    <submittedName>
        <fullName evidence="1">Uncharacterized protein</fullName>
    </submittedName>
</protein>
<dbReference type="EMBL" id="LUGG01000011">
    <property type="protein sequence ID" value="OBZ71546.1"/>
    <property type="molecule type" value="Genomic_DNA"/>
</dbReference>
<dbReference type="STRING" id="5627.A0A1C7M574"/>
<reference evidence="1 2" key="1">
    <citation type="submission" date="2016-03" db="EMBL/GenBank/DDBJ databases">
        <title>Whole genome sequencing of Grifola frondosa 9006-11.</title>
        <authorList>
            <person name="Min B."/>
            <person name="Park H."/>
            <person name="Kim J.-G."/>
            <person name="Cho H."/>
            <person name="Oh Y.-L."/>
            <person name="Kong W.-S."/>
            <person name="Choi I.-G."/>
        </authorList>
    </citation>
    <scope>NUCLEOTIDE SEQUENCE [LARGE SCALE GENOMIC DNA]</scope>
    <source>
        <strain evidence="1 2">9006-11</strain>
    </source>
</reference>
<dbReference type="InterPro" id="IPR041078">
    <property type="entry name" value="Plavaka"/>
</dbReference>
<proteinExistence type="predicted"/>
<dbReference type="OrthoDB" id="3208495at2759"/>
<accession>A0A1C7M574</accession>
<dbReference type="OMA" id="NIACESS"/>